<sequence length="186" mass="20229">MFLKFDIRLVGNGILRAAHLAHYTNNASAAAIGATGAIIASLIMGIFLQCMPKDENGEPPWFITLFVNVLACTLTGTIGCAILIHNHVDLGPIDVLHATRAGALGGAILGPGMIVILPLFFAAVMIVLSPLWLAMMMGLRWVSVRSSESWDGRTHKFSYCYTYGTCGDDPEIEEELAQLPRSRMYF</sequence>
<keyword evidence="3" id="KW-1185">Reference proteome</keyword>
<keyword evidence="1" id="KW-0472">Membrane</keyword>
<reference evidence="2 3" key="1">
    <citation type="submission" date="2014-04" db="EMBL/GenBank/DDBJ databases">
        <authorList>
            <consortium name="DOE Joint Genome Institute"/>
            <person name="Kuo A."/>
            <person name="Gay G."/>
            <person name="Dore J."/>
            <person name="Kohler A."/>
            <person name="Nagy L.G."/>
            <person name="Floudas D."/>
            <person name="Copeland A."/>
            <person name="Barry K.W."/>
            <person name="Cichocki N."/>
            <person name="Veneault-Fourrey C."/>
            <person name="LaButti K."/>
            <person name="Lindquist E.A."/>
            <person name="Lipzen A."/>
            <person name="Lundell T."/>
            <person name="Morin E."/>
            <person name="Murat C."/>
            <person name="Sun H."/>
            <person name="Tunlid A."/>
            <person name="Henrissat B."/>
            <person name="Grigoriev I.V."/>
            <person name="Hibbett D.S."/>
            <person name="Martin F."/>
            <person name="Nordberg H.P."/>
            <person name="Cantor M.N."/>
            <person name="Hua S.X."/>
        </authorList>
    </citation>
    <scope>NUCLEOTIDE SEQUENCE [LARGE SCALE GENOMIC DNA]</scope>
    <source>
        <strain evidence="3">h7</strain>
    </source>
</reference>
<dbReference type="AlphaFoldDB" id="A0A0C2XUJ6"/>
<dbReference type="Proteomes" id="UP000053424">
    <property type="component" value="Unassembled WGS sequence"/>
</dbReference>
<feature type="transmembrane region" description="Helical" evidence="1">
    <location>
        <begin position="29"/>
        <end position="48"/>
    </location>
</feature>
<accession>A0A0C2XUJ6</accession>
<dbReference type="HOGENOM" id="CLU_1454589_0_0_1"/>
<gene>
    <name evidence="2" type="ORF">M413DRAFT_146551</name>
</gene>
<name>A0A0C2XUJ6_HEBCY</name>
<evidence type="ECO:0000256" key="1">
    <source>
        <dbReference type="SAM" id="Phobius"/>
    </source>
</evidence>
<proteinExistence type="predicted"/>
<dbReference type="OrthoDB" id="3064287at2759"/>
<reference evidence="3" key="2">
    <citation type="submission" date="2015-01" db="EMBL/GenBank/DDBJ databases">
        <title>Evolutionary Origins and Diversification of the Mycorrhizal Mutualists.</title>
        <authorList>
            <consortium name="DOE Joint Genome Institute"/>
            <consortium name="Mycorrhizal Genomics Consortium"/>
            <person name="Kohler A."/>
            <person name="Kuo A."/>
            <person name="Nagy L.G."/>
            <person name="Floudas D."/>
            <person name="Copeland A."/>
            <person name="Barry K.W."/>
            <person name="Cichocki N."/>
            <person name="Veneault-Fourrey C."/>
            <person name="LaButti K."/>
            <person name="Lindquist E.A."/>
            <person name="Lipzen A."/>
            <person name="Lundell T."/>
            <person name="Morin E."/>
            <person name="Murat C."/>
            <person name="Riley R."/>
            <person name="Ohm R."/>
            <person name="Sun H."/>
            <person name="Tunlid A."/>
            <person name="Henrissat B."/>
            <person name="Grigoriev I.V."/>
            <person name="Hibbett D.S."/>
            <person name="Martin F."/>
        </authorList>
    </citation>
    <scope>NUCLEOTIDE SEQUENCE [LARGE SCALE GENOMIC DNA]</scope>
    <source>
        <strain evidence="3">h7</strain>
    </source>
</reference>
<protein>
    <submittedName>
        <fullName evidence="2">Uncharacterized protein</fullName>
    </submittedName>
</protein>
<keyword evidence="1" id="KW-0812">Transmembrane</keyword>
<evidence type="ECO:0000313" key="3">
    <source>
        <dbReference type="Proteomes" id="UP000053424"/>
    </source>
</evidence>
<keyword evidence="1" id="KW-1133">Transmembrane helix</keyword>
<evidence type="ECO:0000313" key="2">
    <source>
        <dbReference type="EMBL" id="KIM41328.1"/>
    </source>
</evidence>
<feature type="transmembrane region" description="Helical" evidence="1">
    <location>
        <begin position="60"/>
        <end position="84"/>
    </location>
</feature>
<organism evidence="2 3">
    <name type="scientific">Hebeloma cylindrosporum</name>
    <dbReference type="NCBI Taxonomy" id="76867"/>
    <lineage>
        <taxon>Eukaryota</taxon>
        <taxon>Fungi</taxon>
        <taxon>Dikarya</taxon>
        <taxon>Basidiomycota</taxon>
        <taxon>Agaricomycotina</taxon>
        <taxon>Agaricomycetes</taxon>
        <taxon>Agaricomycetidae</taxon>
        <taxon>Agaricales</taxon>
        <taxon>Agaricineae</taxon>
        <taxon>Hymenogastraceae</taxon>
        <taxon>Hebeloma</taxon>
    </lineage>
</organism>
<feature type="transmembrane region" description="Helical" evidence="1">
    <location>
        <begin position="104"/>
        <end position="133"/>
    </location>
</feature>
<dbReference type="EMBL" id="KN831780">
    <property type="protein sequence ID" value="KIM41328.1"/>
    <property type="molecule type" value="Genomic_DNA"/>
</dbReference>